<keyword evidence="8" id="KW-1185">Reference proteome</keyword>
<comment type="caution">
    <text evidence="7">The sequence shown here is derived from an EMBL/GenBank/DDBJ whole genome shotgun (WGS) entry which is preliminary data.</text>
</comment>
<dbReference type="GO" id="GO:0005829">
    <property type="term" value="C:cytosol"/>
    <property type="evidence" value="ECO:0007669"/>
    <property type="project" value="TreeGrafter"/>
</dbReference>
<evidence type="ECO:0000256" key="3">
    <source>
        <dbReference type="ARBA" id="ARBA00022694"/>
    </source>
</evidence>
<sequence>MPGPSDRADIPRVAALELADGGCLVTCGKRYCIIAGGDSAEVRVQGELEHAAIMYAATHGDEFCLITSMKTLQRRELQDGSLFREYLLNLQLATVEYLAAVEHTAEQSAEQITVGQSAAGYTAERTEAEAEICLADKFGDVTLTTWAAIAEKSTKTARSIYRHLKMFPNDLPFAQKFEWIEKYLAENQVAVADIDEEATQSGETQSGDVQLGETAVEEADPETDLNKFDSGKPLEELLRQYDEEMGPSLMGHLASVTFMRLVRWRGTTLCLTGDRDEKVRVSCVPELWEVQAVLCGHSQFVVDAVLVSCTGRPHIVSVAGDRTLRCWSLVDERQVGAAVLLPSMPVSLVVPACAEGEGVIVFCITTGEKTLHRFRVAEDGRLSALSAEALATAPLAMSKTGRFWVGEDGRIWRRRAANIQRRQRSHTTAEGWDLVGHIDPACTWLHLWKHDREEDALSQEERIAKRLRHAT</sequence>
<dbReference type="EMBL" id="AFNH02000755">
    <property type="protein sequence ID" value="EZG56836.1"/>
    <property type="molecule type" value="Genomic_DNA"/>
</dbReference>
<evidence type="ECO:0000256" key="1">
    <source>
        <dbReference type="ARBA" id="ARBA00004123"/>
    </source>
</evidence>
<keyword evidence="4" id="KW-0677">Repeat</keyword>
<dbReference type="InterPro" id="IPR036322">
    <property type="entry name" value="WD40_repeat_dom_sf"/>
</dbReference>
<dbReference type="Gene3D" id="2.130.10.10">
    <property type="entry name" value="YVTN repeat-like/Quinoprotein amine dehydrogenase"/>
    <property type="match status" value="1"/>
</dbReference>
<keyword evidence="5" id="KW-0539">Nucleus</keyword>
<comment type="subcellular location">
    <subcellularLocation>
        <location evidence="1">Nucleus</location>
    </subcellularLocation>
</comment>
<keyword evidence="3" id="KW-0819">tRNA processing</keyword>
<dbReference type="Proteomes" id="UP000019763">
    <property type="component" value="Unassembled WGS sequence"/>
</dbReference>
<evidence type="ECO:0000256" key="4">
    <source>
        <dbReference type="ARBA" id="ARBA00022737"/>
    </source>
</evidence>
<organism evidence="7 8">
    <name type="scientific">Gregarina niphandrodes</name>
    <name type="common">Septate eugregarine</name>
    <dbReference type="NCBI Taxonomy" id="110365"/>
    <lineage>
        <taxon>Eukaryota</taxon>
        <taxon>Sar</taxon>
        <taxon>Alveolata</taxon>
        <taxon>Apicomplexa</taxon>
        <taxon>Conoidasida</taxon>
        <taxon>Gregarinasina</taxon>
        <taxon>Eugregarinorida</taxon>
        <taxon>Gregarinidae</taxon>
        <taxon>Gregarina</taxon>
    </lineage>
</organism>
<accession>A0A023B4J8</accession>
<evidence type="ECO:0000256" key="5">
    <source>
        <dbReference type="ARBA" id="ARBA00023242"/>
    </source>
</evidence>
<dbReference type="PANTHER" id="PTHR16288">
    <property type="entry name" value="WD40 REPEAT PROTEIN 4"/>
    <property type="match status" value="1"/>
</dbReference>
<dbReference type="RefSeq" id="XP_011131141.1">
    <property type="nucleotide sequence ID" value="XM_011132839.1"/>
</dbReference>
<protein>
    <recommendedName>
        <fullName evidence="9">WD domain, G-beta repeat protein</fullName>
    </recommendedName>
</protein>
<name>A0A023B4J8_GRENI</name>
<dbReference type="GO" id="GO:0036265">
    <property type="term" value="P:RNA (guanine-N7)-methylation"/>
    <property type="evidence" value="ECO:0007669"/>
    <property type="project" value="InterPro"/>
</dbReference>
<dbReference type="AlphaFoldDB" id="A0A023B4J8"/>
<evidence type="ECO:0000256" key="6">
    <source>
        <dbReference type="SAM" id="MobiDB-lite"/>
    </source>
</evidence>
<reference evidence="7" key="1">
    <citation type="submission" date="2013-12" db="EMBL/GenBank/DDBJ databases">
        <authorList>
            <person name="Omoto C.K."/>
            <person name="Sibley D."/>
            <person name="Venepally P."/>
            <person name="Hadjithomas M."/>
            <person name="Karamycheva S."/>
            <person name="Brunk B."/>
            <person name="Roos D."/>
            <person name="Caler E."/>
            <person name="Lorenzi H."/>
        </authorList>
    </citation>
    <scope>NUCLEOTIDE SEQUENCE</scope>
</reference>
<evidence type="ECO:0000313" key="8">
    <source>
        <dbReference type="Proteomes" id="UP000019763"/>
    </source>
</evidence>
<dbReference type="InterPro" id="IPR028884">
    <property type="entry name" value="Trm82"/>
</dbReference>
<evidence type="ECO:0008006" key="9">
    <source>
        <dbReference type="Google" id="ProtNLM"/>
    </source>
</evidence>
<evidence type="ECO:0000256" key="2">
    <source>
        <dbReference type="ARBA" id="ARBA00022574"/>
    </source>
</evidence>
<feature type="region of interest" description="Disordered" evidence="6">
    <location>
        <begin position="197"/>
        <end position="227"/>
    </location>
</feature>
<dbReference type="GO" id="GO:0006400">
    <property type="term" value="P:tRNA modification"/>
    <property type="evidence" value="ECO:0007669"/>
    <property type="project" value="TreeGrafter"/>
</dbReference>
<feature type="compositionally biased region" description="Polar residues" evidence="6">
    <location>
        <begin position="199"/>
        <end position="208"/>
    </location>
</feature>
<gene>
    <name evidence="7" type="ORF">GNI_100690</name>
</gene>
<dbReference type="InterPro" id="IPR015943">
    <property type="entry name" value="WD40/YVTN_repeat-like_dom_sf"/>
</dbReference>
<keyword evidence="2" id="KW-0853">WD repeat</keyword>
<proteinExistence type="predicted"/>
<dbReference type="PANTHER" id="PTHR16288:SF0">
    <property type="entry name" value="TRNA (GUANINE-N(7)-)-METHYLTRANSFERASE NON-CATALYTIC SUBUNIT WDR4"/>
    <property type="match status" value="1"/>
</dbReference>
<dbReference type="VEuPathDB" id="CryptoDB:GNI_100690"/>
<dbReference type="OrthoDB" id="371245at2759"/>
<dbReference type="GO" id="GO:0005634">
    <property type="term" value="C:nucleus"/>
    <property type="evidence" value="ECO:0007669"/>
    <property type="project" value="UniProtKB-SubCell"/>
</dbReference>
<dbReference type="GO" id="GO:0043527">
    <property type="term" value="C:tRNA methyltransferase complex"/>
    <property type="evidence" value="ECO:0007669"/>
    <property type="project" value="TreeGrafter"/>
</dbReference>
<evidence type="ECO:0000313" key="7">
    <source>
        <dbReference type="EMBL" id="EZG56836.1"/>
    </source>
</evidence>
<dbReference type="SUPFAM" id="SSF50978">
    <property type="entry name" value="WD40 repeat-like"/>
    <property type="match status" value="1"/>
</dbReference>
<dbReference type="GeneID" id="22913559"/>